<dbReference type="Gene3D" id="3.10.170.20">
    <property type="match status" value="1"/>
</dbReference>
<evidence type="ECO:0000256" key="9">
    <source>
        <dbReference type="PIRSR" id="PIRSR601577-2"/>
    </source>
</evidence>
<evidence type="ECO:0000256" key="6">
    <source>
        <dbReference type="ARBA" id="ARBA00023049"/>
    </source>
</evidence>
<dbReference type="OrthoDB" id="527990at2759"/>
<comment type="caution">
    <text evidence="11">The sequence shown here is derived from an EMBL/GenBank/DDBJ whole genome shotgun (WGS) entry which is preliminary data.</text>
</comment>
<dbReference type="GO" id="GO:0046872">
    <property type="term" value="F:metal ion binding"/>
    <property type="evidence" value="ECO:0007669"/>
    <property type="project" value="UniProtKB-KW"/>
</dbReference>
<feature type="binding site" evidence="9">
    <location>
        <position position="144"/>
    </location>
    <ligand>
        <name>Zn(2+)</name>
        <dbReference type="ChEBI" id="CHEBI:29105"/>
        <note>catalytic</note>
    </ligand>
</feature>
<evidence type="ECO:0000256" key="4">
    <source>
        <dbReference type="ARBA" id="ARBA00022801"/>
    </source>
</evidence>
<comment type="similarity">
    <text evidence="1 10">Belongs to the peptidase M8 family.</text>
</comment>
<dbReference type="SUPFAM" id="SSF55486">
    <property type="entry name" value="Metalloproteases ('zincins'), catalytic domain"/>
    <property type="match status" value="1"/>
</dbReference>
<evidence type="ECO:0000256" key="8">
    <source>
        <dbReference type="PIRSR" id="PIRSR601577-1"/>
    </source>
</evidence>
<dbReference type="GO" id="GO:0004222">
    <property type="term" value="F:metalloendopeptidase activity"/>
    <property type="evidence" value="ECO:0007669"/>
    <property type="project" value="UniProtKB-UniRule"/>
</dbReference>
<dbReference type="Gene3D" id="2.10.55.10">
    <property type="entry name" value="Leishmanolysin domain 3"/>
    <property type="match status" value="1"/>
</dbReference>
<evidence type="ECO:0000256" key="2">
    <source>
        <dbReference type="ARBA" id="ARBA00022670"/>
    </source>
</evidence>
<feature type="binding site" evidence="9">
    <location>
        <position position="148"/>
    </location>
    <ligand>
        <name>Zn(2+)</name>
        <dbReference type="ChEBI" id="CHEBI:29105"/>
        <note>catalytic</note>
    </ligand>
</feature>
<feature type="active site" evidence="8">
    <location>
        <position position="145"/>
    </location>
</feature>
<evidence type="ECO:0000256" key="3">
    <source>
        <dbReference type="ARBA" id="ARBA00022723"/>
    </source>
</evidence>
<dbReference type="EC" id="3.4.24.-" evidence="10"/>
<name>A0A8K0K605_LADFU</name>
<dbReference type="GO" id="GO:0006508">
    <property type="term" value="P:proteolysis"/>
    <property type="evidence" value="ECO:0007669"/>
    <property type="project" value="UniProtKB-KW"/>
</dbReference>
<dbReference type="GO" id="GO:0007155">
    <property type="term" value="P:cell adhesion"/>
    <property type="evidence" value="ECO:0007669"/>
    <property type="project" value="InterPro"/>
</dbReference>
<dbReference type="Proteomes" id="UP000792457">
    <property type="component" value="Unassembled WGS sequence"/>
</dbReference>
<keyword evidence="4 10" id="KW-0378">Hydrolase</keyword>
<proteinExistence type="inferred from homology"/>
<keyword evidence="2 10" id="KW-0645">Protease</keyword>
<dbReference type="AlphaFoldDB" id="A0A8K0K605"/>
<evidence type="ECO:0000256" key="7">
    <source>
        <dbReference type="ARBA" id="ARBA00039717"/>
    </source>
</evidence>
<organism evidence="11 12">
    <name type="scientific">Ladona fulva</name>
    <name type="common">Scarce chaser dragonfly</name>
    <name type="synonym">Libellula fulva</name>
    <dbReference type="NCBI Taxonomy" id="123851"/>
    <lineage>
        <taxon>Eukaryota</taxon>
        <taxon>Metazoa</taxon>
        <taxon>Ecdysozoa</taxon>
        <taxon>Arthropoda</taxon>
        <taxon>Hexapoda</taxon>
        <taxon>Insecta</taxon>
        <taxon>Pterygota</taxon>
        <taxon>Palaeoptera</taxon>
        <taxon>Odonata</taxon>
        <taxon>Epiprocta</taxon>
        <taxon>Anisoptera</taxon>
        <taxon>Libelluloidea</taxon>
        <taxon>Libellulidae</taxon>
        <taxon>Ladona</taxon>
    </lineage>
</organism>
<dbReference type="GO" id="GO:0016020">
    <property type="term" value="C:membrane"/>
    <property type="evidence" value="ECO:0007669"/>
    <property type="project" value="InterPro"/>
</dbReference>
<keyword evidence="5 9" id="KW-0862">Zinc</keyword>
<keyword evidence="12" id="KW-1185">Reference proteome</keyword>
<evidence type="ECO:0000256" key="1">
    <source>
        <dbReference type="ARBA" id="ARBA00005860"/>
    </source>
</evidence>
<comment type="cofactor">
    <cofactor evidence="9 10">
        <name>Zn(2+)</name>
        <dbReference type="ChEBI" id="CHEBI:29105"/>
    </cofactor>
    <text evidence="9 10">Binds 1 zinc ion per subunit.</text>
</comment>
<accession>A0A8K0K605</accession>
<keyword evidence="3 9" id="KW-0479">Metal-binding</keyword>
<dbReference type="EMBL" id="KZ308407">
    <property type="protein sequence ID" value="KAG8229044.1"/>
    <property type="molecule type" value="Genomic_DNA"/>
</dbReference>
<dbReference type="GO" id="GO:0005737">
    <property type="term" value="C:cytoplasm"/>
    <property type="evidence" value="ECO:0007669"/>
    <property type="project" value="TreeGrafter"/>
</dbReference>
<feature type="binding site" evidence="9">
    <location>
        <position position="283"/>
    </location>
    <ligand>
        <name>Zn(2+)</name>
        <dbReference type="ChEBI" id="CHEBI:29105"/>
        <note>catalytic</note>
    </ligand>
</feature>
<dbReference type="PANTHER" id="PTHR10942">
    <property type="entry name" value="LEISHMANOLYSIN-LIKE PEPTIDASE"/>
    <property type="match status" value="1"/>
</dbReference>
<reference evidence="11" key="1">
    <citation type="submission" date="2013-04" db="EMBL/GenBank/DDBJ databases">
        <authorList>
            <person name="Qu J."/>
            <person name="Murali S.C."/>
            <person name="Bandaranaike D."/>
            <person name="Bellair M."/>
            <person name="Blankenburg K."/>
            <person name="Chao H."/>
            <person name="Dinh H."/>
            <person name="Doddapaneni H."/>
            <person name="Downs B."/>
            <person name="Dugan-Rocha S."/>
            <person name="Elkadiri S."/>
            <person name="Gnanaolivu R.D."/>
            <person name="Hernandez B."/>
            <person name="Javaid M."/>
            <person name="Jayaseelan J.C."/>
            <person name="Lee S."/>
            <person name="Li M."/>
            <person name="Ming W."/>
            <person name="Munidasa M."/>
            <person name="Muniz J."/>
            <person name="Nguyen L."/>
            <person name="Ongeri F."/>
            <person name="Osuji N."/>
            <person name="Pu L.-L."/>
            <person name="Puazo M."/>
            <person name="Qu C."/>
            <person name="Quiroz J."/>
            <person name="Raj R."/>
            <person name="Weissenberger G."/>
            <person name="Xin Y."/>
            <person name="Zou X."/>
            <person name="Han Y."/>
            <person name="Richards S."/>
            <person name="Worley K."/>
            <person name="Muzny D."/>
            <person name="Gibbs R."/>
        </authorList>
    </citation>
    <scope>NUCLEOTIDE SEQUENCE</scope>
    <source>
        <strain evidence="11">Sampled in the wild</strain>
    </source>
</reference>
<evidence type="ECO:0000313" key="12">
    <source>
        <dbReference type="Proteomes" id="UP000792457"/>
    </source>
</evidence>
<evidence type="ECO:0000256" key="10">
    <source>
        <dbReference type="RuleBase" id="RU366077"/>
    </source>
</evidence>
<keyword evidence="6 9" id="KW-0482">Metalloprotease</keyword>
<protein>
    <recommendedName>
        <fullName evidence="7 10">Leishmanolysin-like peptidase</fullName>
        <ecNumber evidence="10">3.4.24.-</ecNumber>
    </recommendedName>
</protein>
<evidence type="ECO:0000313" key="11">
    <source>
        <dbReference type="EMBL" id="KAG8229044.1"/>
    </source>
</evidence>
<sequence>MVRKTSGVIRLNRRCVGDRFFYKQNATYCAVLCEPITMCGEVQVPEEHLEVCRTCNEKGRNCKERGPDGIYQPPYANFSRMIGGYGRGVPRADFVLYVSAVETKRCSWGSTVAYAAHCQQEATLDRSGELPPRDRRLQVSTVKHEILHALGFSVSLFAFFRDDRGLPLTPRTEHGWPPLNEKTQVRIWSDKVVRKIVREDWLAGVEEGPEEGTEEGEDMTTEYIGRDERRRREGERRLRRVRREMHMVVTDRVVAEARAHFGCPILEGAELEDQGGDGTELTHWEKRVFEDEAMTGLQTQKGSFSRLTLALMEDTGWYRANYSIATPLHWGKGLGCDFAMHSCAEWIKNKRSRVKRNPLRTECTRDRESVALCNLLEFKDPLPTLYQNFDQIDGVEEGREAWYGGSVELADHCPYLQEFVWRSGEQVARSSHCLHEDNNPVPAYNFALESYGEGSQCIDHGGPWEERSCEVRRQWGHWGAGCYKVSCSAGRLHIEIENRTITCYYAGQIVTIRIWTDEWLHKGSLVCPSCKDVCQDELEAIGDRCKDDALQWDDRLKTQILLQQKKLLDHDRCGAVSHSASNVLLSAAAFLVRVLLQR</sequence>
<reference evidence="11" key="2">
    <citation type="submission" date="2017-10" db="EMBL/GenBank/DDBJ databases">
        <title>Ladona fulva Genome sequencing and assembly.</title>
        <authorList>
            <person name="Murali S."/>
            <person name="Richards S."/>
            <person name="Bandaranaike D."/>
            <person name="Bellair M."/>
            <person name="Blankenburg K."/>
            <person name="Chao H."/>
            <person name="Dinh H."/>
            <person name="Doddapaneni H."/>
            <person name="Dugan-Rocha S."/>
            <person name="Elkadiri S."/>
            <person name="Gnanaolivu R."/>
            <person name="Hernandez B."/>
            <person name="Skinner E."/>
            <person name="Javaid M."/>
            <person name="Lee S."/>
            <person name="Li M."/>
            <person name="Ming W."/>
            <person name="Munidasa M."/>
            <person name="Muniz J."/>
            <person name="Nguyen L."/>
            <person name="Hughes D."/>
            <person name="Osuji N."/>
            <person name="Pu L.-L."/>
            <person name="Puazo M."/>
            <person name="Qu C."/>
            <person name="Quiroz J."/>
            <person name="Raj R."/>
            <person name="Weissenberger G."/>
            <person name="Xin Y."/>
            <person name="Zou X."/>
            <person name="Han Y."/>
            <person name="Worley K."/>
            <person name="Muzny D."/>
            <person name="Gibbs R."/>
        </authorList>
    </citation>
    <scope>NUCLEOTIDE SEQUENCE</scope>
    <source>
        <strain evidence="11">Sampled in the wild</strain>
    </source>
</reference>
<dbReference type="PANTHER" id="PTHR10942:SF0">
    <property type="entry name" value="LEISHMANOLYSIN-LIKE PEPTIDASE"/>
    <property type="match status" value="1"/>
</dbReference>
<dbReference type="Pfam" id="PF01457">
    <property type="entry name" value="Peptidase_M8"/>
    <property type="match status" value="2"/>
</dbReference>
<dbReference type="Gene3D" id="3.90.132.10">
    <property type="entry name" value="Leishmanolysin , domain 2"/>
    <property type="match status" value="1"/>
</dbReference>
<gene>
    <name evidence="11" type="ORF">J437_LFUL007599</name>
</gene>
<dbReference type="InterPro" id="IPR001577">
    <property type="entry name" value="Peptidase_M8"/>
</dbReference>
<evidence type="ECO:0000256" key="5">
    <source>
        <dbReference type="ARBA" id="ARBA00022833"/>
    </source>
</evidence>
<dbReference type="FunFam" id="3.90.132.10:FF:000001">
    <property type="entry name" value="leishmanolysin-like peptidase isoform X2"/>
    <property type="match status" value="1"/>
</dbReference>